<accession>A0ABQ7WNH0</accession>
<sequence length="288" mass="32563">MEEAYLIAVRQPISNQSQMGTKRLTDQRIDNNKPLLSTPGTNTSSFSKAVNRRTLNIEEMNEKRAKGLYYFSNEKCMHGHKCKNSKQLYLLKVEELEEGQDSMQEQVGELQEEQNEQLELGPHVEHMEISMHALNGPLGFRTLKQLGCEVKSIKPDMVAAANGNMQMDKMIYVTWLLQGAEFSADFLLLPICSYGVVLGIQWLLTLGDIKLNFRSLTIEGSDEDKWHPLDVATDKDLEENPTLLEVLSESSALFEEPVGLPPSKGVFDHKIVLHSGAEPVNKRPYRYP</sequence>
<name>A0ABQ7WNH0_SOLTU</name>
<evidence type="ECO:0000313" key="1">
    <source>
        <dbReference type="EMBL" id="KAH0782287.1"/>
    </source>
</evidence>
<keyword evidence="2" id="KW-1185">Reference proteome</keyword>
<reference evidence="1 2" key="1">
    <citation type="journal article" date="2021" name="bioRxiv">
        <title>Chromosome-scale and haplotype-resolved genome assembly of a tetraploid potato cultivar.</title>
        <authorList>
            <person name="Sun H."/>
            <person name="Jiao W.-B."/>
            <person name="Krause K."/>
            <person name="Campoy J.A."/>
            <person name="Goel M."/>
            <person name="Folz-Donahue K."/>
            <person name="Kukat C."/>
            <person name="Huettel B."/>
            <person name="Schneeberger K."/>
        </authorList>
    </citation>
    <scope>NUCLEOTIDE SEQUENCE [LARGE SCALE GENOMIC DNA]</scope>
    <source>
        <strain evidence="1">SolTubOtavaFocal</strain>
        <tissue evidence="1">Leaves</tissue>
    </source>
</reference>
<comment type="caution">
    <text evidence="1">The sequence shown here is derived from an EMBL/GenBank/DDBJ whole genome shotgun (WGS) entry which is preliminary data.</text>
</comment>
<dbReference type="CDD" id="cd00303">
    <property type="entry name" value="retropepsin_like"/>
    <property type="match status" value="1"/>
</dbReference>
<gene>
    <name evidence="1" type="ORF">KY290_001885</name>
</gene>
<evidence type="ECO:0000313" key="2">
    <source>
        <dbReference type="Proteomes" id="UP000826656"/>
    </source>
</evidence>
<dbReference type="EMBL" id="JAIVGD010000001">
    <property type="protein sequence ID" value="KAH0782287.1"/>
    <property type="molecule type" value="Genomic_DNA"/>
</dbReference>
<dbReference type="Proteomes" id="UP000826656">
    <property type="component" value="Unassembled WGS sequence"/>
</dbReference>
<proteinExistence type="predicted"/>
<organism evidence="1 2">
    <name type="scientific">Solanum tuberosum</name>
    <name type="common">Potato</name>
    <dbReference type="NCBI Taxonomy" id="4113"/>
    <lineage>
        <taxon>Eukaryota</taxon>
        <taxon>Viridiplantae</taxon>
        <taxon>Streptophyta</taxon>
        <taxon>Embryophyta</taxon>
        <taxon>Tracheophyta</taxon>
        <taxon>Spermatophyta</taxon>
        <taxon>Magnoliopsida</taxon>
        <taxon>eudicotyledons</taxon>
        <taxon>Gunneridae</taxon>
        <taxon>Pentapetalae</taxon>
        <taxon>asterids</taxon>
        <taxon>lamiids</taxon>
        <taxon>Solanales</taxon>
        <taxon>Solanaceae</taxon>
        <taxon>Solanoideae</taxon>
        <taxon>Solaneae</taxon>
        <taxon>Solanum</taxon>
    </lineage>
</organism>
<protein>
    <submittedName>
        <fullName evidence="1">Uncharacterized protein</fullName>
    </submittedName>
</protein>